<dbReference type="Pfam" id="PF13086">
    <property type="entry name" value="AAA_11"/>
    <property type="match status" value="1"/>
</dbReference>
<dbReference type="InterPro" id="IPR011604">
    <property type="entry name" value="PDDEXK-like_dom_sf"/>
</dbReference>
<dbReference type="PANTHER" id="PTHR10887:SF495">
    <property type="entry name" value="HELICASE SENATAXIN ISOFORM X1-RELATED"/>
    <property type="match status" value="1"/>
</dbReference>
<dbReference type="PANTHER" id="PTHR10887">
    <property type="entry name" value="DNA2/NAM7 HELICASE FAMILY"/>
    <property type="match status" value="1"/>
</dbReference>
<dbReference type="EMBL" id="QPIZ01000011">
    <property type="protein sequence ID" value="RCW34523.1"/>
    <property type="molecule type" value="Genomic_DNA"/>
</dbReference>
<dbReference type="RefSeq" id="WP_114437025.1">
    <property type="nucleotide sequence ID" value="NZ_QPIZ01000011.1"/>
</dbReference>
<evidence type="ECO:0000256" key="1">
    <source>
        <dbReference type="ARBA" id="ARBA00022741"/>
    </source>
</evidence>
<keyword evidence="1" id="KW-0547">Nucleotide-binding</keyword>
<dbReference type="InterPro" id="IPR014016">
    <property type="entry name" value="UvrD-like_ATP-bd"/>
</dbReference>
<evidence type="ECO:0000259" key="5">
    <source>
        <dbReference type="Pfam" id="PF00580"/>
    </source>
</evidence>
<feature type="domain" description="DNA2/NAM7 helicase-like C-terminal" evidence="7">
    <location>
        <begin position="903"/>
        <end position="1126"/>
    </location>
</feature>
<organism evidence="8 9">
    <name type="scientific">Marinilabilia salmonicolor</name>
    <dbReference type="NCBI Taxonomy" id="989"/>
    <lineage>
        <taxon>Bacteria</taxon>
        <taxon>Pseudomonadati</taxon>
        <taxon>Bacteroidota</taxon>
        <taxon>Bacteroidia</taxon>
        <taxon>Marinilabiliales</taxon>
        <taxon>Marinilabiliaceae</taxon>
        <taxon>Marinilabilia</taxon>
    </lineage>
</organism>
<dbReference type="GO" id="GO:0005524">
    <property type="term" value="F:ATP binding"/>
    <property type="evidence" value="ECO:0007669"/>
    <property type="project" value="UniProtKB-KW"/>
</dbReference>
<feature type="domain" description="DNA2/NAM7 helicase helicase" evidence="6">
    <location>
        <begin position="807"/>
        <end position="879"/>
    </location>
</feature>
<reference evidence="8 9" key="1">
    <citation type="submission" date="2018-07" db="EMBL/GenBank/DDBJ databases">
        <title>Freshwater and sediment microbial communities from various areas in North America, analyzing microbe dynamics in response to fracking.</title>
        <authorList>
            <person name="Lamendella R."/>
        </authorList>
    </citation>
    <scope>NUCLEOTIDE SEQUENCE [LARGE SCALE GENOMIC DNA]</scope>
    <source>
        <strain evidence="8 9">160A</strain>
    </source>
</reference>
<dbReference type="Proteomes" id="UP000252733">
    <property type="component" value="Unassembled WGS sequence"/>
</dbReference>
<evidence type="ECO:0000256" key="3">
    <source>
        <dbReference type="ARBA" id="ARBA00022806"/>
    </source>
</evidence>
<dbReference type="InterPro" id="IPR041679">
    <property type="entry name" value="DNA2/NAM7-like_C"/>
</dbReference>
<dbReference type="AlphaFoldDB" id="A0A368V144"/>
<comment type="caution">
    <text evidence="8">The sequence shown here is derived from an EMBL/GenBank/DDBJ whole genome shotgun (WGS) entry which is preliminary data.</text>
</comment>
<evidence type="ECO:0000256" key="2">
    <source>
        <dbReference type="ARBA" id="ARBA00022801"/>
    </source>
</evidence>
<dbReference type="Gene3D" id="3.40.50.300">
    <property type="entry name" value="P-loop containing nucleotide triphosphate hydrolases"/>
    <property type="match status" value="2"/>
</dbReference>
<dbReference type="InterPro" id="IPR027417">
    <property type="entry name" value="P-loop_NTPase"/>
</dbReference>
<dbReference type="InterPro" id="IPR041677">
    <property type="entry name" value="DNA2/NAM7_AAA_11"/>
</dbReference>
<dbReference type="Pfam" id="PF00580">
    <property type="entry name" value="UvrD-helicase"/>
    <property type="match status" value="1"/>
</dbReference>
<gene>
    <name evidence="8" type="ORF">DFO77_11124</name>
</gene>
<keyword evidence="2" id="KW-0378">Hydrolase</keyword>
<protein>
    <submittedName>
        <fullName evidence="8">DNA replication ATP-dependent helicase Dna2</fullName>
    </submittedName>
</protein>
<evidence type="ECO:0000256" key="4">
    <source>
        <dbReference type="ARBA" id="ARBA00022840"/>
    </source>
</evidence>
<evidence type="ECO:0000313" key="9">
    <source>
        <dbReference type="Proteomes" id="UP000252733"/>
    </source>
</evidence>
<evidence type="ECO:0000259" key="7">
    <source>
        <dbReference type="Pfam" id="PF13087"/>
    </source>
</evidence>
<dbReference type="Gene3D" id="3.90.320.10">
    <property type="match status" value="1"/>
</dbReference>
<dbReference type="InterPro" id="IPR045055">
    <property type="entry name" value="DNA2/NAM7-like"/>
</dbReference>
<name>A0A368V144_9BACT</name>
<dbReference type="InterPro" id="IPR047187">
    <property type="entry name" value="SF1_C_Upf1"/>
</dbReference>
<evidence type="ECO:0000313" key="8">
    <source>
        <dbReference type="EMBL" id="RCW34523.1"/>
    </source>
</evidence>
<accession>A0A368V144</accession>
<proteinExistence type="predicted"/>
<dbReference type="CDD" id="cd18808">
    <property type="entry name" value="SF1_C_Upf1"/>
    <property type="match status" value="1"/>
</dbReference>
<keyword evidence="9" id="KW-1185">Reference proteome</keyword>
<dbReference type="GO" id="GO:0016787">
    <property type="term" value="F:hydrolase activity"/>
    <property type="evidence" value="ECO:0007669"/>
    <property type="project" value="UniProtKB-KW"/>
</dbReference>
<dbReference type="GO" id="GO:0004386">
    <property type="term" value="F:helicase activity"/>
    <property type="evidence" value="ECO:0007669"/>
    <property type="project" value="UniProtKB-KW"/>
</dbReference>
<evidence type="ECO:0000259" key="6">
    <source>
        <dbReference type="Pfam" id="PF13086"/>
    </source>
</evidence>
<keyword evidence="4" id="KW-0067">ATP-binding</keyword>
<dbReference type="Pfam" id="PF13087">
    <property type="entry name" value="AAA_12"/>
    <property type="match status" value="1"/>
</dbReference>
<keyword evidence="3 8" id="KW-0347">Helicase</keyword>
<dbReference type="SUPFAM" id="SSF52540">
    <property type="entry name" value="P-loop containing nucleoside triphosphate hydrolases"/>
    <property type="match status" value="1"/>
</dbReference>
<feature type="domain" description="UvrD-like helicase ATP-binding" evidence="5">
    <location>
        <begin position="720"/>
        <end position="778"/>
    </location>
</feature>
<sequence>MQNPARQFFDDLITIEENEAFSLVEKVVRQRISLERCCKFLTKEDGLTFSNLFGRLEYLCNKKQLNKRQKSRLHEFRIFANKVVGQRLNPGTEEYYRGLKILAESYGLFFGVEIPAEVSLLYATHNHGEEVKGSYHVNPSGFRAMLLKMDTENHELLVQPDVPGGSSPLVILYDLENVNHELTPSVELMQPGQQLQLLETHRNDDGKVVAGLIVLEPDYLLDVTSVAKCFQNIQGRKIRAFELFFVGRSETRKLSKAIHKGNVANLFFDELLNERPGAEKKFRSVLMDSFRFFPLPYTSLDGINRAYFDELEQQFVNLRRVVDSDFLKGDHQPIDRQKSNLEVSLMSPEVGLQGRMDLFDETASESGNYQSKIIELKSGRLPFPAQDPSVVAEDHAAQVRMYNLMAQRVLGYDPKKIFNAVLYSASPNSGEALRYVSHFKSFEREILNVRNQIVAWEYRFAADKEPFLFCEEFVRNLDVKKYGLNVGDKRFSWFFNKFLDFKHLILERITPLERAYFFSFVSFISREKILSKVGDGEYTKGLSALWNKTDLTDEDAFNELRNLTITENHADTESASIRLQRPATGDKFINFRRGDICVLYPHVNEKSLATQHRVLKCSIESLSNEEVSVRLRQKQSSLDYFKDFSSWVLEHDSLDNNFEQMHAGLFEFLKLPESRRQLLLGLIPPRTSGGEVKELVAEDSGYLEESRNEQNRVLSEALNAKDYYLLVGPPGTGKTNLFLKRLVENLVQETALNVLLVSYTNRAVDEMCSSVRDLVSDRMIRIGSSLGCDRAHEDLLLDRQIASLSNRKEIRKLIEDTGLFAGTLSSVLGKNELFELKQFDVVIVDEASQILEPNIIHLLGRVKKFVLIGDERQLPAVVTQSPEESVVKDEKLNSIGLFDRRNSYFERLLYLCKKNNRDDAWGELTFQGRMHPDLSGFANKFFYNNKLRTAALPHQSGQLVADGFVAGTQLSSLIASHRMVFIPSAFAMRDISEKYNPLEAAIISKLLQELVTIHGLKSDEEIVERVGIITPYRNQIAAIRNQLERDGFSCFDSIQTDTVERYQGSQKDFILVSFCMNKSSQLDFLVQNRVKIEDRSRDRMVPVEVDRKLNVMLTRARKQIILTGNEAVLGYDSIYGTLIEDIRANGGYFQKGGKAIVED</sequence>